<dbReference type="HOGENOM" id="CLU_014666_0_0_1"/>
<evidence type="ECO:0000313" key="5">
    <source>
        <dbReference type="Proteomes" id="UP000053029"/>
    </source>
</evidence>
<dbReference type="OrthoDB" id="4158477at2759"/>
<dbReference type="EMBL" id="KN846971">
    <property type="protein sequence ID" value="KIW81709.1"/>
    <property type="molecule type" value="Genomic_DNA"/>
</dbReference>
<evidence type="ECO:0000256" key="2">
    <source>
        <dbReference type="SAM" id="SignalP"/>
    </source>
</evidence>
<keyword evidence="5" id="KW-1185">Reference proteome</keyword>
<dbReference type="GeneID" id="25304225"/>
<evidence type="ECO:0000256" key="1">
    <source>
        <dbReference type="SAM" id="MobiDB-lite"/>
    </source>
</evidence>
<feature type="region of interest" description="Disordered" evidence="1">
    <location>
        <begin position="339"/>
        <end position="382"/>
    </location>
</feature>
<dbReference type="Proteomes" id="UP000053029">
    <property type="component" value="Unassembled WGS sequence"/>
</dbReference>
<feature type="compositionally biased region" description="Polar residues" evidence="1">
    <location>
        <begin position="348"/>
        <end position="359"/>
    </location>
</feature>
<dbReference type="AlphaFoldDB" id="A0A0D2HAW4"/>
<feature type="compositionally biased region" description="Low complexity" evidence="1">
    <location>
        <begin position="471"/>
        <end position="499"/>
    </location>
</feature>
<feature type="compositionally biased region" description="Low complexity" evidence="1">
    <location>
        <begin position="432"/>
        <end position="454"/>
    </location>
</feature>
<feature type="compositionally biased region" description="Low complexity" evidence="1">
    <location>
        <begin position="398"/>
        <end position="424"/>
    </location>
</feature>
<feature type="compositionally biased region" description="Low complexity" evidence="1">
    <location>
        <begin position="642"/>
        <end position="683"/>
    </location>
</feature>
<feature type="chain" id="PRO_5002243144" description="DUF7908 domain-containing protein" evidence="2">
    <location>
        <begin position="18"/>
        <end position="913"/>
    </location>
</feature>
<protein>
    <recommendedName>
        <fullName evidence="3">DUF7908 domain-containing protein</fullName>
    </recommendedName>
</protein>
<gene>
    <name evidence="4" type="ORF">Z517_04735</name>
</gene>
<feature type="signal peptide" evidence="2">
    <location>
        <begin position="1"/>
        <end position="17"/>
    </location>
</feature>
<keyword evidence="2" id="KW-0732">Signal</keyword>
<accession>A0A0D2HAW4</accession>
<reference evidence="4 5" key="1">
    <citation type="submission" date="2015-01" db="EMBL/GenBank/DDBJ databases">
        <title>The Genome Sequence of Fonsecaea pedrosoi CBS 271.37.</title>
        <authorList>
            <consortium name="The Broad Institute Genomics Platform"/>
            <person name="Cuomo C."/>
            <person name="de Hoog S."/>
            <person name="Gorbushina A."/>
            <person name="Stielow B."/>
            <person name="Teixiera M."/>
            <person name="Abouelleil A."/>
            <person name="Chapman S.B."/>
            <person name="Priest M."/>
            <person name="Young S.K."/>
            <person name="Wortman J."/>
            <person name="Nusbaum C."/>
            <person name="Birren B."/>
        </authorList>
    </citation>
    <scope>NUCLEOTIDE SEQUENCE [LARGE SCALE GENOMIC DNA]</scope>
    <source>
        <strain evidence="4 5">CBS 271.37</strain>
    </source>
</reference>
<feature type="region of interest" description="Disordered" evidence="1">
    <location>
        <begin position="398"/>
        <end position="454"/>
    </location>
</feature>
<dbReference type="Pfam" id="PF25485">
    <property type="entry name" value="DUF7908"/>
    <property type="match status" value="1"/>
</dbReference>
<evidence type="ECO:0000259" key="3">
    <source>
        <dbReference type="Pfam" id="PF25485"/>
    </source>
</evidence>
<feature type="region of interest" description="Disordered" evidence="1">
    <location>
        <begin position="286"/>
        <end position="318"/>
    </location>
</feature>
<name>A0A0D2HAW4_9EURO</name>
<feature type="compositionally biased region" description="Low complexity" evidence="1">
    <location>
        <begin position="693"/>
        <end position="703"/>
    </location>
</feature>
<dbReference type="RefSeq" id="XP_013285517.1">
    <property type="nucleotide sequence ID" value="XM_013430063.1"/>
</dbReference>
<feature type="region of interest" description="Disordered" evidence="1">
    <location>
        <begin position="629"/>
        <end position="703"/>
    </location>
</feature>
<feature type="compositionally biased region" description="Low complexity" evidence="1">
    <location>
        <begin position="360"/>
        <end position="382"/>
    </location>
</feature>
<sequence length="913" mass="92829">MRFLNTVGALVPGVVLAGPLATITPCASAPSLSAIPIIVTAQHQTVSTCFGVSKCFQGTCTTRYSLDTFAYVSTVIPAAWDGTSIHATTVTSTTQTVTVSRFRTTITKLATATSAVIKNGTTSHAPPKPVYLTVAKDFMIAYNKMGPLAIPGYGGSGLCKECNVHQDGSRSQVVNVIECRSGPVGAKCMGYAETWISMPASASSSTTLTPLSTRFVAPSAGSFTFTFTLTAPSHIVTAGVKTITLAPSPYFHHIVRECHRPREIIDFTIVVTKTISWTLPCLRQPPRTSSTVPIPTGNHVIPGFRDPGNRPSSPVDDLGGDAYDWTSWGSDDVVNPSLPLSQDWRDWTPSQSQSVPSAESTGGSPISSLSPTSGSTSISYTTSSITGVTSGTIATSSVLTRSVSPTADTTSTSASLSLPQSSMTITAPVSGSSAATTREVTSSSSSGAGSSTTSSMWVTTVNTASFSGGPLPDSSSTLTLNSTSSSSTSPISISTSIPSSVTASGLTSLLSSSTSSVSSESFSGAPISRSTSSVTSTTTSTLLIASTTTSSFSIGPISRTTTDSFPSNPTSSTIIVATPILATTSLSSTAFLPGAGSSSTSFQAASSGSGSSGFSSRAVPDSTAISLRTSSIASPSPPSTNPGLPTPTSISSSTSIVPDTSSSASPSSLTSSGATTTSTSSTSNASVGPIGGSTSTHSSTSSSSFSTVLTSLTSTSTSVVDASIGSASTSFSLTTSLTTQSTITSASSFSTISATSPAFIGGSTSSLSSTTSSTQIVPAPPATGPFFITTNSPLRTRKRTVQYLGVSDGIGTLFSDSSAASRFFLDTAGYLRTDSFYVDSNLDQSYLTFSLITTINGRQSKWFIDSTGLLLLQAEGSGFCVNELGVAFVLFGSATPFICLPVILQTTAVIASK</sequence>
<organism evidence="4 5">
    <name type="scientific">Fonsecaea pedrosoi CBS 271.37</name>
    <dbReference type="NCBI Taxonomy" id="1442368"/>
    <lineage>
        <taxon>Eukaryota</taxon>
        <taxon>Fungi</taxon>
        <taxon>Dikarya</taxon>
        <taxon>Ascomycota</taxon>
        <taxon>Pezizomycotina</taxon>
        <taxon>Eurotiomycetes</taxon>
        <taxon>Chaetothyriomycetidae</taxon>
        <taxon>Chaetothyriales</taxon>
        <taxon>Herpotrichiellaceae</taxon>
        <taxon>Fonsecaea</taxon>
    </lineage>
</organism>
<dbReference type="VEuPathDB" id="FungiDB:Z517_04735"/>
<feature type="domain" description="DUF7908" evidence="3">
    <location>
        <begin position="781"/>
        <end position="908"/>
    </location>
</feature>
<feature type="region of interest" description="Disordered" evidence="1">
    <location>
        <begin position="468"/>
        <end position="499"/>
    </location>
</feature>
<dbReference type="InterPro" id="IPR057230">
    <property type="entry name" value="DUF7908"/>
</dbReference>
<evidence type="ECO:0000313" key="4">
    <source>
        <dbReference type="EMBL" id="KIW81709.1"/>
    </source>
</evidence>
<proteinExistence type="predicted"/>